<dbReference type="GO" id="GO:0005886">
    <property type="term" value="C:plasma membrane"/>
    <property type="evidence" value="ECO:0007669"/>
    <property type="project" value="UniProtKB-SubCell"/>
</dbReference>
<dbReference type="RefSeq" id="WP_092589627.1">
    <property type="nucleotide sequence ID" value="NZ_FMWL01000003.1"/>
</dbReference>
<keyword evidence="9" id="KW-1185">Reference proteome</keyword>
<feature type="transmembrane region" description="Helical" evidence="6">
    <location>
        <begin position="99"/>
        <end position="116"/>
    </location>
</feature>
<organism evidence="8 9">
    <name type="scientific">Acidaminobacter hydrogenoformans DSM 2784</name>
    <dbReference type="NCBI Taxonomy" id="1120920"/>
    <lineage>
        <taxon>Bacteria</taxon>
        <taxon>Bacillati</taxon>
        <taxon>Bacillota</taxon>
        <taxon>Clostridia</taxon>
        <taxon>Peptostreptococcales</taxon>
        <taxon>Acidaminobacteraceae</taxon>
        <taxon>Acidaminobacter</taxon>
    </lineage>
</organism>
<dbReference type="InterPro" id="IPR052027">
    <property type="entry name" value="PspC"/>
</dbReference>
<accession>A0A1G5RUP1</accession>
<proteinExistence type="predicted"/>
<sequence length="147" mass="16164">MKRLYRSNNDVVIAGVCSGVAEYFNVDPVIVRILWAVMVIFGGTGLLAYIICAIVIPKRPLGDAGYEYVHEDQKYQSYEGGDPASVGGNRSPEFNNDRARLIIGLAFIGLGALLFFRQILPWFDFTLILPVVLILIGGLIVMKGRGD</sequence>
<keyword evidence="4 6" id="KW-1133">Transmembrane helix</keyword>
<dbReference type="Proteomes" id="UP000199208">
    <property type="component" value="Unassembled WGS sequence"/>
</dbReference>
<evidence type="ECO:0000256" key="5">
    <source>
        <dbReference type="ARBA" id="ARBA00023136"/>
    </source>
</evidence>
<evidence type="ECO:0000259" key="7">
    <source>
        <dbReference type="Pfam" id="PF04024"/>
    </source>
</evidence>
<evidence type="ECO:0000313" key="9">
    <source>
        <dbReference type="Proteomes" id="UP000199208"/>
    </source>
</evidence>
<dbReference type="Pfam" id="PF04024">
    <property type="entry name" value="PspC"/>
    <property type="match status" value="1"/>
</dbReference>
<feature type="transmembrane region" description="Helical" evidence="6">
    <location>
        <begin position="122"/>
        <end position="142"/>
    </location>
</feature>
<dbReference type="AlphaFoldDB" id="A0A1G5RUP1"/>
<evidence type="ECO:0000256" key="2">
    <source>
        <dbReference type="ARBA" id="ARBA00022475"/>
    </source>
</evidence>
<evidence type="ECO:0000256" key="4">
    <source>
        <dbReference type="ARBA" id="ARBA00022989"/>
    </source>
</evidence>
<keyword evidence="5 6" id="KW-0472">Membrane</keyword>
<dbReference type="EMBL" id="FMWL01000003">
    <property type="protein sequence ID" value="SCZ77627.1"/>
    <property type="molecule type" value="Genomic_DNA"/>
</dbReference>
<evidence type="ECO:0000313" key="8">
    <source>
        <dbReference type="EMBL" id="SCZ77627.1"/>
    </source>
</evidence>
<evidence type="ECO:0000256" key="3">
    <source>
        <dbReference type="ARBA" id="ARBA00022692"/>
    </source>
</evidence>
<feature type="domain" description="Phage shock protein PspC N-terminal" evidence="7">
    <location>
        <begin position="2"/>
        <end position="58"/>
    </location>
</feature>
<gene>
    <name evidence="8" type="ORF">SAMN03080599_00825</name>
</gene>
<protein>
    <submittedName>
        <fullName evidence="8">Phage shock protein C (PspC) family protein</fullName>
    </submittedName>
</protein>
<dbReference type="OrthoDB" id="9815286at2"/>
<dbReference type="PANTHER" id="PTHR33885">
    <property type="entry name" value="PHAGE SHOCK PROTEIN C"/>
    <property type="match status" value="1"/>
</dbReference>
<keyword evidence="2" id="KW-1003">Cell membrane</keyword>
<reference evidence="8 9" key="1">
    <citation type="submission" date="2016-10" db="EMBL/GenBank/DDBJ databases">
        <authorList>
            <person name="de Groot N.N."/>
        </authorList>
    </citation>
    <scope>NUCLEOTIDE SEQUENCE [LARGE SCALE GENOMIC DNA]</scope>
    <source>
        <strain evidence="8 9">DSM 2784</strain>
    </source>
</reference>
<keyword evidence="3 6" id="KW-0812">Transmembrane</keyword>
<comment type="subcellular location">
    <subcellularLocation>
        <location evidence="1">Cell membrane</location>
        <topology evidence="1">Single-pass membrane protein</topology>
    </subcellularLocation>
</comment>
<evidence type="ECO:0000256" key="1">
    <source>
        <dbReference type="ARBA" id="ARBA00004162"/>
    </source>
</evidence>
<dbReference type="PANTHER" id="PTHR33885:SF3">
    <property type="entry name" value="PHAGE SHOCK PROTEIN C"/>
    <property type="match status" value="1"/>
</dbReference>
<evidence type="ECO:0000256" key="6">
    <source>
        <dbReference type="SAM" id="Phobius"/>
    </source>
</evidence>
<name>A0A1G5RUP1_9FIRM</name>
<dbReference type="STRING" id="1120920.SAMN03080599_00825"/>
<feature type="transmembrane region" description="Helical" evidence="6">
    <location>
        <begin position="33"/>
        <end position="56"/>
    </location>
</feature>
<dbReference type="InterPro" id="IPR007168">
    <property type="entry name" value="Phageshock_PspC_N"/>
</dbReference>